<name>A0A154P6W9_DUFNO</name>
<dbReference type="Proteomes" id="UP000076502">
    <property type="component" value="Unassembled WGS sequence"/>
</dbReference>
<dbReference type="EMBL" id="KQ434827">
    <property type="protein sequence ID" value="KZC07612.1"/>
    <property type="molecule type" value="Genomic_DNA"/>
</dbReference>
<evidence type="ECO:0000313" key="2">
    <source>
        <dbReference type="Proteomes" id="UP000076502"/>
    </source>
</evidence>
<keyword evidence="2" id="KW-1185">Reference proteome</keyword>
<accession>A0A154P6W9</accession>
<organism evidence="1 2">
    <name type="scientific">Dufourea novaeangliae</name>
    <name type="common">Sweat bee</name>
    <dbReference type="NCBI Taxonomy" id="178035"/>
    <lineage>
        <taxon>Eukaryota</taxon>
        <taxon>Metazoa</taxon>
        <taxon>Ecdysozoa</taxon>
        <taxon>Arthropoda</taxon>
        <taxon>Hexapoda</taxon>
        <taxon>Insecta</taxon>
        <taxon>Pterygota</taxon>
        <taxon>Neoptera</taxon>
        <taxon>Endopterygota</taxon>
        <taxon>Hymenoptera</taxon>
        <taxon>Apocrita</taxon>
        <taxon>Aculeata</taxon>
        <taxon>Apoidea</taxon>
        <taxon>Anthophila</taxon>
        <taxon>Halictidae</taxon>
        <taxon>Rophitinae</taxon>
        <taxon>Dufourea</taxon>
    </lineage>
</organism>
<sequence length="96" mass="11173">MQFARHSDLSDICTLARIYVLRPRRKFIDNNDFTLQRPRRHMDINSGLEQVSGSIARACSIYTVCRRKRINVARPPFPSRYDRPAARQVVSRGRGL</sequence>
<gene>
    <name evidence="1" type="ORF">WN55_08384</name>
</gene>
<protein>
    <submittedName>
        <fullName evidence="1">Uncharacterized protein</fullName>
    </submittedName>
</protein>
<proteinExistence type="predicted"/>
<reference evidence="1 2" key="1">
    <citation type="submission" date="2015-07" db="EMBL/GenBank/DDBJ databases">
        <title>The genome of Dufourea novaeangliae.</title>
        <authorList>
            <person name="Pan H."/>
            <person name="Kapheim K."/>
        </authorList>
    </citation>
    <scope>NUCLEOTIDE SEQUENCE [LARGE SCALE GENOMIC DNA]</scope>
    <source>
        <strain evidence="1">0120121106</strain>
        <tissue evidence="1">Whole body</tissue>
    </source>
</reference>
<dbReference type="AlphaFoldDB" id="A0A154P6W9"/>
<evidence type="ECO:0000313" key="1">
    <source>
        <dbReference type="EMBL" id="KZC07612.1"/>
    </source>
</evidence>